<feature type="region of interest" description="Disordered" evidence="6">
    <location>
        <begin position="1747"/>
        <end position="1786"/>
    </location>
</feature>
<feature type="compositionally biased region" description="Acidic residues" evidence="6">
    <location>
        <begin position="1747"/>
        <end position="1763"/>
    </location>
</feature>
<comment type="subcellular location">
    <subcellularLocation>
        <location evidence="1">Nucleus</location>
        <location evidence="1">Nucleolus</location>
    </subcellularLocation>
</comment>
<feature type="domain" description="S1 motif" evidence="7">
    <location>
        <begin position="1289"/>
        <end position="1361"/>
    </location>
</feature>
<keyword evidence="3" id="KW-0597">Phosphoprotein</keyword>
<feature type="domain" description="S1 motif" evidence="7">
    <location>
        <begin position="444"/>
        <end position="520"/>
    </location>
</feature>
<dbReference type="EMBL" id="JANBPU010000453">
    <property type="protein sequence ID" value="KAJ1911399.1"/>
    <property type="molecule type" value="Genomic_DNA"/>
</dbReference>
<evidence type="ECO:0000259" key="7">
    <source>
        <dbReference type="PROSITE" id="PS50126"/>
    </source>
</evidence>
<dbReference type="GO" id="GO:0032040">
    <property type="term" value="C:small-subunit processome"/>
    <property type="evidence" value="ECO:0007669"/>
    <property type="project" value="TreeGrafter"/>
</dbReference>
<dbReference type="InterPro" id="IPR003107">
    <property type="entry name" value="HAT"/>
</dbReference>
<evidence type="ECO:0000256" key="4">
    <source>
        <dbReference type="ARBA" id="ARBA00022737"/>
    </source>
</evidence>
<dbReference type="OrthoDB" id="412781at2759"/>
<dbReference type="SMART" id="SM00316">
    <property type="entry name" value="S1"/>
    <property type="match status" value="14"/>
</dbReference>
<keyword evidence="9" id="KW-1185">Reference proteome</keyword>
<feature type="compositionally biased region" description="Basic and acidic residues" evidence="6">
    <location>
        <begin position="1776"/>
        <end position="1786"/>
    </location>
</feature>
<feature type="compositionally biased region" description="Basic and acidic residues" evidence="6">
    <location>
        <begin position="102"/>
        <end position="114"/>
    </location>
</feature>
<keyword evidence="2" id="KW-0698">rRNA processing</keyword>
<dbReference type="CDD" id="cd05697">
    <property type="entry name" value="S1_Rrp5_repeat_hs5"/>
    <property type="match status" value="1"/>
</dbReference>
<dbReference type="InterPro" id="IPR045209">
    <property type="entry name" value="Rrp5"/>
</dbReference>
<evidence type="ECO:0000256" key="3">
    <source>
        <dbReference type="ARBA" id="ARBA00022553"/>
    </source>
</evidence>
<dbReference type="FunFam" id="2.40.50.140:FF:000155">
    <property type="entry name" value="rRNA biogenesis protein RRP5"/>
    <property type="match status" value="1"/>
</dbReference>
<organism evidence="8 9">
    <name type="scientific">Mycoemilia scoparia</name>
    <dbReference type="NCBI Taxonomy" id="417184"/>
    <lineage>
        <taxon>Eukaryota</taxon>
        <taxon>Fungi</taxon>
        <taxon>Fungi incertae sedis</taxon>
        <taxon>Zoopagomycota</taxon>
        <taxon>Kickxellomycotina</taxon>
        <taxon>Kickxellomycetes</taxon>
        <taxon>Kickxellales</taxon>
        <taxon>Kickxellaceae</taxon>
        <taxon>Mycoemilia</taxon>
    </lineage>
</organism>
<dbReference type="Pfam" id="PF00575">
    <property type="entry name" value="S1"/>
    <property type="match status" value="4"/>
</dbReference>
<feature type="domain" description="S1 motif" evidence="7">
    <location>
        <begin position="1379"/>
        <end position="1470"/>
    </location>
</feature>
<evidence type="ECO:0000256" key="6">
    <source>
        <dbReference type="SAM" id="MobiDB-lite"/>
    </source>
</evidence>
<accession>A0A9W7ZRM2</accession>
<dbReference type="InterPro" id="IPR011990">
    <property type="entry name" value="TPR-like_helical_dom_sf"/>
</dbReference>
<feature type="region of interest" description="Disordered" evidence="6">
    <location>
        <begin position="1"/>
        <end position="114"/>
    </location>
</feature>
<dbReference type="FunFam" id="1.25.40.10:FF:000065">
    <property type="entry name" value="Programmed cell death 11"/>
    <property type="match status" value="1"/>
</dbReference>
<feature type="compositionally biased region" description="Basic and acidic residues" evidence="6">
    <location>
        <begin position="1"/>
        <end position="11"/>
    </location>
</feature>
<dbReference type="Pfam" id="PF24685">
    <property type="entry name" value="OB_RRP5_4th"/>
    <property type="match status" value="1"/>
</dbReference>
<feature type="domain" description="S1 motif" evidence="7">
    <location>
        <begin position="244"/>
        <end position="317"/>
    </location>
</feature>
<dbReference type="PANTHER" id="PTHR23270:SF10">
    <property type="entry name" value="PROTEIN RRP5 HOMOLOG"/>
    <property type="match status" value="1"/>
</dbReference>
<feature type="domain" description="S1 motif" evidence="7">
    <location>
        <begin position="1497"/>
        <end position="1566"/>
    </location>
</feature>
<proteinExistence type="predicted"/>
<dbReference type="InterPro" id="IPR048058">
    <property type="entry name" value="Rrp5_S1_rpt_hs11_sc8"/>
</dbReference>
<evidence type="ECO:0000313" key="8">
    <source>
        <dbReference type="EMBL" id="KAJ1911399.1"/>
    </source>
</evidence>
<feature type="domain" description="S1 motif" evidence="7">
    <location>
        <begin position="339"/>
        <end position="411"/>
    </location>
</feature>
<dbReference type="PANTHER" id="PTHR23270">
    <property type="entry name" value="PROGRAMMED CELL DEATH PROTEIN 11 PRE-RRNA PROCESSING PROTEIN RRP5"/>
    <property type="match status" value="1"/>
</dbReference>
<dbReference type="Pfam" id="PF23459">
    <property type="entry name" value="S1_RRP5"/>
    <property type="match status" value="1"/>
</dbReference>
<dbReference type="InterPro" id="IPR057302">
    <property type="entry name" value="Rrp5_S1"/>
</dbReference>
<feature type="domain" description="S1 motif" evidence="7">
    <location>
        <begin position="824"/>
        <end position="893"/>
    </location>
</feature>
<name>A0A9W7ZRM2_9FUNG</name>
<dbReference type="Proteomes" id="UP001150538">
    <property type="component" value="Unassembled WGS sequence"/>
</dbReference>
<dbReference type="InterPro" id="IPR003029">
    <property type="entry name" value="S1_domain"/>
</dbReference>
<dbReference type="Pfam" id="PF24682">
    <property type="entry name" value="OB_RRP5"/>
    <property type="match status" value="1"/>
</dbReference>
<dbReference type="Gene3D" id="2.40.50.140">
    <property type="entry name" value="Nucleic acid-binding proteins"/>
    <property type="match status" value="12"/>
</dbReference>
<feature type="domain" description="S1 motif" evidence="7">
    <location>
        <begin position="1588"/>
        <end position="1659"/>
    </location>
</feature>
<evidence type="ECO:0000256" key="1">
    <source>
        <dbReference type="ARBA" id="ARBA00004604"/>
    </source>
</evidence>
<dbReference type="CDD" id="cd05702">
    <property type="entry name" value="S1_Rrp5_repeat_hs11_sc8"/>
    <property type="match status" value="1"/>
</dbReference>
<gene>
    <name evidence="8" type="primary">RRP5</name>
    <name evidence="8" type="ORF">H4219_005954</name>
</gene>
<dbReference type="Gene3D" id="1.25.40.10">
    <property type="entry name" value="Tetratricopeptide repeat domain"/>
    <property type="match status" value="2"/>
</dbReference>
<protein>
    <submittedName>
        <fullName evidence="8">rRNA biogenesis protein rrp5</fullName>
    </submittedName>
</protein>
<comment type="caution">
    <text evidence="8">The sequence shown here is derived from an EMBL/GenBank/DDBJ whole genome shotgun (WGS) entry which is preliminary data.</text>
</comment>
<dbReference type="FunFam" id="2.40.50.140:FF:000103">
    <property type="entry name" value="protein RRP5 homolog"/>
    <property type="match status" value="3"/>
</dbReference>
<feature type="domain" description="S1 motif" evidence="7">
    <location>
        <begin position="1168"/>
        <end position="1250"/>
    </location>
</feature>
<feature type="domain" description="S1 motif" evidence="7">
    <location>
        <begin position="129"/>
        <end position="228"/>
    </location>
</feature>
<feature type="domain" description="S1 motif" evidence="7">
    <location>
        <begin position="629"/>
        <end position="698"/>
    </location>
</feature>
<dbReference type="InterPro" id="IPR057300">
    <property type="entry name" value="OB_Rrp5"/>
</dbReference>
<feature type="region of interest" description="Disordered" evidence="6">
    <location>
        <begin position="1662"/>
        <end position="1719"/>
    </location>
</feature>
<evidence type="ECO:0000313" key="9">
    <source>
        <dbReference type="Proteomes" id="UP001150538"/>
    </source>
</evidence>
<feature type="domain" description="S1 motif" evidence="7">
    <location>
        <begin position="728"/>
        <end position="802"/>
    </location>
</feature>
<feature type="compositionally biased region" description="Acidic residues" evidence="6">
    <location>
        <begin position="1666"/>
        <end position="1708"/>
    </location>
</feature>
<dbReference type="InterPro" id="IPR055430">
    <property type="entry name" value="HAT_Syf1_CNRKL1_C"/>
</dbReference>
<dbReference type="GO" id="GO:0003723">
    <property type="term" value="F:RNA binding"/>
    <property type="evidence" value="ECO:0007669"/>
    <property type="project" value="TreeGrafter"/>
</dbReference>
<dbReference type="SMART" id="SM00386">
    <property type="entry name" value="HAT"/>
    <property type="match status" value="6"/>
</dbReference>
<dbReference type="Pfam" id="PF23231">
    <property type="entry name" value="HAT_Syf1_CNRKL1_C"/>
    <property type="match status" value="1"/>
</dbReference>
<dbReference type="InterPro" id="IPR012340">
    <property type="entry name" value="NA-bd_OB-fold"/>
</dbReference>
<evidence type="ECO:0000256" key="2">
    <source>
        <dbReference type="ARBA" id="ARBA00022552"/>
    </source>
</evidence>
<dbReference type="PROSITE" id="PS50126">
    <property type="entry name" value="S1"/>
    <property type="match status" value="13"/>
</dbReference>
<reference evidence="8" key="1">
    <citation type="submission" date="2022-07" db="EMBL/GenBank/DDBJ databases">
        <title>Phylogenomic reconstructions and comparative analyses of Kickxellomycotina fungi.</title>
        <authorList>
            <person name="Reynolds N.K."/>
            <person name="Stajich J.E."/>
            <person name="Barry K."/>
            <person name="Grigoriev I.V."/>
            <person name="Crous P."/>
            <person name="Smith M.E."/>
        </authorList>
    </citation>
    <scope>NUCLEOTIDE SEQUENCE</scope>
    <source>
        <strain evidence="8">NBRC 100468</strain>
    </source>
</reference>
<feature type="compositionally biased region" description="Basic and acidic residues" evidence="6">
    <location>
        <begin position="59"/>
        <end position="80"/>
    </location>
</feature>
<keyword evidence="4" id="KW-0677">Repeat</keyword>
<sequence>MGKDKKSKKDGSNGTGVSKTPKNVSEERTTAIKPFITKTSVKETQDFPRGGATGLTPLEFRDISEQAKKEVLFSDGTESKSKKRKMKDVAPKATKKAKSKSKNAEKPERSTENGEDQIHIITFKKMAKDSLVFGRVAAINDLDLTISLPNHLVGFVPITAISKEFSEIVAKEAEEDSDDEDAMSTEEDEDRLDLKKYFYIGQFVKCVITDVEEESSKKRKKKILLSLVPESINERLLSSDLSVGMVMSVSVKSIEDHGYVLSTGIENVVSGFLPHKEAKAYLDSHFPGSKQLRVGQVLEVNITSVSEDKRTIKTSANPAYVQKAMLKDPLSSIGSLQPGQLIESTITGVYDTGLTIRILSFFSGSIEILHLQDQGLSGLSDIQKVYKEGQKITVRILYVSLTTAAKIITATCVPHIIALEAQHLVAEFENEGNGRVNGWPIPYGAQISDAVVKRVDPKVGLVLQVPKAKSLFAAVHISRVSDKKDISISASSGRYKLGSTHKCRVVGYDALDGVIQATMQKSVVEEQYLKADDLTVGEVITGTVERVLESGMIVKISGHIKGFVPKEHLSDVKLSDPTKKFKENNSVKCRVWSIRPEDNKVLLTCKRTIVNSSLPIISGYSEEDGAIVGECGMGVVSNFVKGGVLITMFQNKKAFVPMGEISDAYVSDPREVLKESQAVKFRVLSVDGDSDRMRVSLRLSSVRSGDTANEAKPKPVSFSQDADQLQVGQVVSGTVVKVSNQRIVVSLEPSNVQGILDIPHLSDHAESLPEKILEKLSVGHKFEKLVIIRKIESFSGVAVSAKPALIKAAIAKKIPSELSQAEPGKTFVGYVHNVSTFGVFVNFLGGLVGMAPISALSEHYVSSPDELFQKDQTVVAFVTKVDKESGRIELSLKTSLASVGDTGCLNDEDFITEYFSPAAISADSDDKSNESASIISRVGHHDNIVIKNRMPYGWMAEPATGDKSVFAWPEKTTGFITLEQTKGFDKDSDAASQSNALACILDIDAEKNIIDYSIRPELVSARKNALLNGKNQKKRKKGQEKAAKHNQNIIDLCKKKSTVEATIELVKQDYMVLSIPSCGHAIGFASTKSYNLRSKPFIRYKVGQTLRGQIAYVPNSIDEKNTNDKIGRLLMVIKSSDNTLKEAILSGKRAANNPVDPSIQFFEDYQPGIITKARIKSIKGAQANLDLADNIKGRLHISEIVDSIKDFSSSSDPILEPFKTLGLKAGSEITVKVIGWHDAKTHRFLPITHRVSPNKAVINVSIQPSELKEPGKVVNETRRSIKAGDLKEGQIMTGFVSSANEKEGVWVYLTSFLRGRIMPFKISRSYQILSKIGKHFPIGATVEVKVESVNPEKGSVDLLLVDKTRYPEPILSIEQLVEGETVFGKVISADKNKTVLMVQVGQEVKSVKNDDNEDDGLFNGPKYIRGRVALTDIADEYKSSPLDGFKAHQLVAVNVAHVNKEQGHIDLSLRPSLTKLVDYLPRVVDPNFKHSSELSVDQVVRGYIKSVSTKGCFVQLSRYLTARIKISELSDDFIRDINSVFKPGQLVTAKVINVDKERDQVELSMKKSVLGEVVDGKKLKRIDEILVGETFKGTVSRTENYGVLIKLDDSYVTGLCPVSEIADDEEQVDPHKIYEKGDRVMVKVLEVDTEKKRAKLGLKTSYFTPDELDEDSDQESDQSEEDNEAEASESSDNSDDDDDEEEESSDSEEATKPAKINPHKKIKLSALPVDSGFQWDDDSDDELMAVNDDQSESDSSSGEDEKENAEKKKSKKKKSKNEPTKDVTAEVLEEAPKSAADFERLLVGSPNSSYLWINYMAFYLQLSEVDHARSIARRALKTISFREEQEKLNVWVALLNLEHRFGSQDSLNEVFKESTEYMDAKQMYVKLAKIYERSQKFKEAEDTYKTLIRKFGESSDVWIQFGLYYLKRSTSSTGVKARELLQRALKSLPKHEHVKTITQFAQMEFQYGEPERGRTIFEGVLSSYPKRNDIWLIYINMEINLVTKQSEGVSADSKKPRGDGLATARNLFQRVTAMKLSSKKIKSLFKQWLQFEKKHGSEEDIEEVKSRALEYVQSQQ</sequence>
<evidence type="ECO:0000256" key="5">
    <source>
        <dbReference type="ARBA" id="ARBA00023242"/>
    </source>
</evidence>
<dbReference type="SUPFAM" id="SSF48452">
    <property type="entry name" value="TPR-like"/>
    <property type="match status" value="1"/>
</dbReference>
<dbReference type="InterPro" id="IPR057301">
    <property type="entry name" value="Rrp5_OB_4th"/>
</dbReference>
<keyword evidence="5" id="KW-0539">Nucleus</keyword>
<dbReference type="SUPFAM" id="SSF50249">
    <property type="entry name" value="Nucleic acid-binding proteins"/>
    <property type="match status" value="12"/>
</dbReference>
<dbReference type="GO" id="GO:0006364">
    <property type="term" value="P:rRNA processing"/>
    <property type="evidence" value="ECO:0007669"/>
    <property type="project" value="UniProtKB-KW"/>
</dbReference>
<feature type="domain" description="S1 motif" evidence="7">
    <location>
        <begin position="537"/>
        <end position="606"/>
    </location>
</feature>